<reference evidence="1 2" key="1">
    <citation type="submission" date="2023-07" db="EMBL/GenBank/DDBJ databases">
        <title>Sorghum-associated microbial communities from plants grown in Nebraska, USA.</title>
        <authorList>
            <person name="Schachtman D."/>
        </authorList>
    </citation>
    <scope>NUCLEOTIDE SEQUENCE [LARGE SCALE GENOMIC DNA]</scope>
    <source>
        <strain evidence="1 2">584</strain>
    </source>
</reference>
<keyword evidence="1" id="KW-0804">Transcription</keyword>
<keyword evidence="1" id="KW-0240">DNA-directed RNA polymerase</keyword>
<dbReference type="EMBL" id="JAVDPW010000013">
    <property type="protein sequence ID" value="MDR6293608.1"/>
    <property type="molecule type" value="Genomic_DNA"/>
</dbReference>
<accession>A0ABU1JYB8</accession>
<dbReference type="RefSeq" id="WP_309800722.1">
    <property type="nucleotide sequence ID" value="NZ_JAVDPW010000013.1"/>
</dbReference>
<dbReference type="Proteomes" id="UP001262410">
    <property type="component" value="Unassembled WGS sequence"/>
</dbReference>
<sequence length="80" mass="9049">MREQIRNNWDIALRLSDLSAGTAIVAKCGRCARSRALNRPLLVKRYGPDARLFRLEQTLRCTRCGSKAAGRIELHDAPRN</sequence>
<evidence type="ECO:0000313" key="1">
    <source>
        <dbReference type="EMBL" id="MDR6293608.1"/>
    </source>
</evidence>
<proteinExistence type="predicted"/>
<name>A0ABU1JYB8_9PROT</name>
<gene>
    <name evidence="1" type="ORF">E9232_006159</name>
</gene>
<organism evidence="1 2">
    <name type="scientific">Inquilinus ginsengisoli</name>
    <dbReference type="NCBI Taxonomy" id="363840"/>
    <lineage>
        <taxon>Bacteria</taxon>
        <taxon>Pseudomonadati</taxon>
        <taxon>Pseudomonadota</taxon>
        <taxon>Alphaproteobacteria</taxon>
        <taxon>Rhodospirillales</taxon>
        <taxon>Rhodospirillaceae</taxon>
        <taxon>Inquilinus</taxon>
    </lineage>
</organism>
<dbReference type="GO" id="GO:0000428">
    <property type="term" value="C:DNA-directed RNA polymerase complex"/>
    <property type="evidence" value="ECO:0007669"/>
    <property type="project" value="UniProtKB-KW"/>
</dbReference>
<comment type="caution">
    <text evidence="1">The sequence shown here is derived from an EMBL/GenBank/DDBJ whole genome shotgun (WGS) entry which is preliminary data.</text>
</comment>
<evidence type="ECO:0000313" key="2">
    <source>
        <dbReference type="Proteomes" id="UP001262410"/>
    </source>
</evidence>
<protein>
    <submittedName>
        <fullName evidence="1">DNA-directed RNA polymerase subunit RPC12/RpoP</fullName>
    </submittedName>
</protein>
<keyword evidence="2" id="KW-1185">Reference proteome</keyword>